<dbReference type="Gene3D" id="3.30.160.60">
    <property type="entry name" value="Classic Zinc Finger"/>
    <property type="match status" value="3"/>
</dbReference>
<dbReference type="Proteomes" id="UP001162131">
    <property type="component" value="Unassembled WGS sequence"/>
</dbReference>
<keyword evidence="5" id="KW-0862">Zinc</keyword>
<evidence type="ECO:0000313" key="9">
    <source>
        <dbReference type="EMBL" id="CAG9332548.1"/>
    </source>
</evidence>
<feature type="domain" description="C2H2-type" evidence="8">
    <location>
        <begin position="69"/>
        <end position="98"/>
    </location>
</feature>
<dbReference type="PROSITE" id="PS50157">
    <property type="entry name" value="ZINC_FINGER_C2H2_2"/>
    <property type="match status" value="4"/>
</dbReference>
<evidence type="ECO:0000256" key="7">
    <source>
        <dbReference type="PROSITE-ProRule" id="PRU00042"/>
    </source>
</evidence>
<keyword evidence="10" id="KW-1185">Reference proteome</keyword>
<dbReference type="SMART" id="SM00355">
    <property type="entry name" value="ZnF_C2H2"/>
    <property type="match status" value="4"/>
</dbReference>
<gene>
    <name evidence="9" type="ORF">BSTOLATCC_MIC55993</name>
</gene>
<proteinExistence type="predicted"/>
<evidence type="ECO:0000256" key="3">
    <source>
        <dbReference type="ARBA" id="ARBA00022737"/>
    </source>
</evidence>
<feature type="domain" description="C2H2-type" evidence="8">
    <location>
        <begin position="12"/>
        <end position="40"/>
    </location>
</feature>
<dbReference type="SUPFAM" id="SSF57667">
    <property type="entry name" value="beta-beta-alpha zinc fingers"/>
    <property type="match status" value="3"/>
</dbReference>
<dbReference type="PROSITE" id="PS00028">
    <property type="entry name" value="ZINC_FINGER_C2H2_1"/>
    <property type="match status" value="3"/>
</dbReference>
<dbReference type="GO" id="GO:0005634">
    <property type="term" value="C:nucleus"/>
    <property type="evidence" value="ECO:0007669"/>
    <property type="project" value="UniProtKB-SubCell"/>
</dbReference>
<evidence type="ECO:0000259" key="8">
    <source>
        <dbReference type="PROSITE" id="PS50157"/>
    </source>
</evidence>
<dbReference type="GO" id="GO:0008270">
    <property type="term" value="F:zinc ion binding"/>
    <property type="evidence" value="ECO:0007669"/>
    <property type="project" value="UniProtKB-KW"/>
</dbReference>
<dbReference type="Pfam" id="PF00096">
    <property type="entry name" value="zf-C2H2"/>
    <property type="match status" value="3"/>
</dbReference>
<dbReference type="GO" id="GO:0000978">
    <property type="term" value="F:RNA polymerase II cis-regulatory region sequence-specific DNA binding"/>
    <property type="evidence" value="ECO:0007669"/>
    <property type="project" value="TreeGrafter"/>
</dbReference>
<dbReference type="PANTHER" id="PTHR24388:SF54">
    <property type="entry name" value="PROTEIN ESCARGOT"/>
    <property type="match status" value="1"/>
</dbReference>
<dbReference type="AlphaFoldDB" id="A0AAU9K6K6"/>
<evidence type="ECO:0000313" key="10">
    <source>
        <dbReference type="Proteomes" id="UP001162131"/>
    </source>
</evidence>
<protein>
    <recommendedName>
        <fullName evidence="8">C2H2-type domain-containing protein</fullName>
    </recommendedName>
</protein>
<keyword evidence="2" id="KW-0479">Metal-binding</keyword>
<name>A0AAU9K6K6_9CILI</name>
<reference evidence="9" key="1">
    <citation type="submission" date="2021-09" db="EMBL/GenBank/DDBJ databases">
        <authorList>
            <consortium name="AG Swart"/>
            <person name="Singh M."/>
            <person name="Singh A."/>
            <person name="Seah K."/>
            <person name="Emmerich C."/>
        </authorList>
    </citation>
    <scope>NUCLEOTIDE SEQUENCE</scope>
    <source>
        <strain evidence="9">ATCC30299</strain>
    </source>
</reference>
<evidence type="ECO:0000256" key="6">
    <source>
        <dbReference type="ARBA" id="ARBA00023242"/>
    </source>
</evidence>
<dbReference type="InterPro" id="IPR050527">
    <property type="entry name" value="Snail/Krueppel_Znf"/>
</dbReference>
<feature type="domain" description="C2H2-type" evidence="8">
    <location>
        <begin position="98"/>
        <end position="123"/>
    </location>
</feature>
<comment type="caution">
    <text evidence="9">The sequence shown here is derived from an EMBL/GenBank/DDBJ whole genome shotgun (WGS) entry which is preliminary data.</text>
</comment>
<dbReference type="GO" id="GO:0000981">
    <property type="term" value="F:DNA-binding transcription factor activity, RNA polymerase II-specific"/>
    <property type="evidence" value="ECO:0007669"/>
    <property type="project" value="TreeGrafter"/>
</dbReference>
<comment type="subcellular location">
    <subcellularLocation>
        <location evidence="1">Nucleus</location>
    </subcellularLocation>
</comment>
<dbReference type="InterPro" id="IPR036236">
    <property type="entry name" value="Znf_C2H2_sf"/>
</dbReference>
<evidence type="ECO:0000256" key="5">
    <source>
        <dbReference type="ARBA" id="ARBA00022833"/>
    </source>
</evidence>
<sequence length="137" mass="15968">MKSEGSSDESKLTCNICQQTIKHSYSLERHIKVVHYGFRPFKCDCGKSFATREQLTRHHNSKHSEEKPFVCEKGCNKAFASYSARSYHHNIVHEKQKFKCPMLGCSKEYSSMHHLRNHQAKPHDPLIQILNSIKWLP</sequence>
<keyword evidence="4 7" id="KW-0863">Zinc-finger</keyword>
<accession>A0AAU9K6K6</accession>
<dbReference type="PANTHER" id="PTHR24388">
    <property type="entry name" value="ZINC FINGER PROTEIN"/>
    <property type="match status" value="1"/>
</dbReference>
<evidence type="ECO:0000256" key="2">
    <source>
        <dbReference type="ARBA" id="ARBA00022723"/>
    </source>
</evidence>
<evidence type="ECO:0000256" key="4">
    <source>
        <dbReference type="ARBA" id="ARBA00022771"/>
    </source>
</evidence>
<keyword evidence="6" id="KW-0539">Nucleus</keyword>
<organism evidence="9 10">
    <name type="scientific">Blepharisma stoltei</name>
    <dbReference type="NCBI Taxonomy" id="1481888"/>
    <lineage>
        <taxon>Eukaryota</taxon>
        <taxon>Sar</taxon>
        <taxon>Alveolata</taxon>
        <taxon>Ciliophora</taxon>
        <taxon>Postciliodesmatophora</taxon>
        <taxon>Heterotrichea</taxon>
        <taxon>Heterotrichida</taxon>
        <taxon>Blepharismidae</taxon>
        <taxon>Blepharisma</taxon>
    </lineage>
</organism>
<feature type="domain" description="C2H2-type" evidence="8">
    <location>
        <begin position="41"/>
        <end position="68"/>
    </location>
</feature>
<dbReference type="InterPro" id="IPR013087">
    <property type="entry name" value="Znf_C2H2_type"/>
</dbReference>
<dbReference type="EMBL" id="CAJZBQ010000054">
    <property type="protein sequence ID" value="CAG9332548.1"/>
    <property type="molecule type" value="Genomic_DNA"/>
</dbReference>
<evidence type="ECO:0000256" key="1">
    <source>
        <dbReference type="ARBA" id="ARBA00004123"/>
    </source>
</evidence>
<keyword evidence="3" id="KW-0677">Repeat</keyword>